<dbReference type="GO" id="GO:0050313">
    <property type="term" value="F:sulfur dioxygenase activity"/>
    <property type="evidence" value="ECO:0007669"/>
    <property type="project" value="InterPro"/>
</dbReference>
<dbReference type="STRING" id="35622.SAMN04489764_4079"/>
<dbReference type="GO" id="GO:0006749">
    <property type="term" value="P:glutathione metabolic process"/>
    <property type="evidence" value="ECO:0007669"/>
    <property type="project" value="InterPro"/>
</dbReference>
<organism evidence="3 4">
    <name type="scientific">Thermostaphylospora chromogena</name>
    <dbReference type="NCBI Taxonomy" id="35622"/>
    <lineage>
        <taxon>Bacteria</taxon>
        <taxon>Bacillati</taxon>
        <taxon>Actinomycetota</taxon>
        <taxon>Actinomycetes</taxon>
        <taxon>Streptosporangiales</taxon>
        <taxon>Thermomonosporaceae</taxon>
        <taxon>Thermostaphylospora</taxon>
    </lineage>
</organism>
<evidence type="ECO:0000259" key="2">
    <source>
        <dbReference type="PROSITE" id="PS50206"/>
    </source>
</evidence>
<dbReference type="SUPFAM" id="SSF52821">
    <property type="entry name" value="Rhodanese/Cell cycle control phosphatase"/>
    <property type="match status" value="2"/>
</dbReference>
<dbReference type="RefSeq" id="WP_093261068.1">
    <property type="nucleotide sequence ID" value="NZ_FNKK01000002.1"/>
</dbReference>
<dbReference type="GO" id="GO:0070813">
    <property type="term" value="P:hydrogen sulfide metabolic process"/>
    <property type="evidence" value="ECO:0007669"/>
    <property type="project" value="TreeGrafter"/>
</dbReference>
<dbReference type="InterPro" id="IPR051682">
    <property type="entry name" value="Mito_Persulfide_Diox"/>
</dbReference>
<protein>
    <submittedName>
        <fullName evidence="3">Glyoxylase, beta-lactamase superfamily II</fullName>
    </submittedName>
</protein>
<evidence type="ECO:0000313" key="3">
    <source>
        <dbReference type="EMBL" id="SDR20730.1"/>
    </source>
</evidence>
<keyword evidence="4" id="KW-1185">Reference proteome</keyword>
<dbReference type="InterPro" id="IPR036866">
    <property type="entry name" value="RibonucZ/Hydroxyglut_hydro"/>
</dbReference>
<dbReference type="CDD" id="cd07724">
    <property type="entry name" value="POD-like_MBL-fold"/>
    <property type="match status" value="1"/>
</dbReference>
<dbReference type="SMART" id="SM00450">
    <property type="entry name" value="RHOD"/>
    <property type="match status" value="2"/>
</dbReference>
<keyword evidence="1" id="KW-0479">Metal-binding</keyword>
<dbReference type="AlphaFoldDB" id="A0A1H1H5K0"/>
<dbReference type="CDD" id="cd00158">
    <property type="entry name" value="RHOD"/>
    <property type="match status" value="1"/>
</dbReference>
<feature type="domain" description="Rhodanese" evidence="2">
    <location>
        <begin position="375"/>
        <end position="468"/>
    </location>
</feature>
<sequence length="471" mass="51141">MNIHVETVETSALGDRSYLAHDGETGVVIDPQRDIDRFIALAGRLGVRLTHVAETHLHNDYVSGGLTLAQATGATYLTAAEQQAAFPRRPVRHGEHITISPTLRLTVHATPGHTFHHLSYIVEEEDQPIGVFTGGSLLFGTTGRTDLLGFEHARELALRQHTSARSLADALPDEAHVWPTHGFGSFCAAHHTETRQSTIGQEKHTNPALRMDADEFAAHLLDSLDDYPTYYTRMAPRNIAGAELIDLTPLPQADEKELHQRIQAREWVIDLRPRTAFAHRHLTGTVNLGLDGAMATWLGWILPENAPLTLLGESHLHLATAQRELARIGIDRPTAVATGTPEAWAGGEDTLLNTMPTATFADLAAVLTGNSPHNLPAPDAILDVRTAREWRQGHLRDAVHIPLPDLAALLNDPIAGAAEIPDGTIWTHCSSGYRAVAAASLLTRADRHAVAVDDSYTEAASAGLPITRPRQ</sequence>
<dbReference type="Proteomes" id="UP000217103">
    <property type="component" value="Unassembled WGS sequence"/>
</dbReference>
<dbReference type="InterPro" id="IPR044528">
    <property type="entry name" value="POD-like_MBL-fold"/>
</dbReference>
<dbReference type="Gene3D" id="3.60.15.10">
    <property type="entry name" value="Ribonuclease Z/Hydroxyacylglutathione hydrolase-like"/>
    <property type="match status" value="1"/>
</dbReference>
<dbReference type="InterPro" id="IPR001763">
    <property type="entry name" value="Rhodanese-like_dom"/>
</dbReference>
<dbReference type="PANTHER" id="PTHR43084">
    <property type="entry name" value="PERSULFIDE DIOXYGENASE ETHE1"/>
    <property type="match status" value="1"/>
</dbReference>
<dbReference type="InterPro" id="IPR036873">
    <property type="entry name" value="Rhodanese-like_dom_sf"/>
</dbReference>
<dbReference type="GO" id="GO:0046872">
    <property type="term" value="F:metal ion binding"/>
    <property type="evidence" value="ECO:0007669"/>
    <property type="project" value="UniProtKB-KW"/>
</dbReference>
<dbReference type="OrthoDB" id="3196337at2"/>
<dbReference type="Gene3D" id="3.40.250.10">
    <property type="entry name" value="Rhodanese-like domain"/>
    <property type="match status" value="2"/>
</dbReference>
<dbReference type="SUPFAM" id="SSF56281">
    <property type="entry name" value="Metallo-hydrolase/oxidoreductase"/>
    <property type="match status" value="1"/>
</dbReference>
<dbReference type="PROSITE" id="PS50206">
    <property type="entry name" value="RHODANESE_3"/>
    <property type="match status" value="1"/>
</dbReference>
<evidence type="ECO:0000256" key="1">
    <source>
        <dbReference type="ARBA" id="ARBA00022723"/>
    </source>
</evidence>
<dbReference type="Pfam" id="PF00581">
    <property type="entry name" value="Rhodanese"/>
    <property type="match status" value="1"/>
</dbReference>
<dbReference type="PANTHER" id="PTHR43084:SF1">
    <property type="entry name" value="PERSULFIDE DIOXYGENASE ETHE1, MITOCHONDRIAL"/>
    <property type="match status" value="1"/>
</dbReference>
<dbReference type="Pfam" id="PF00753">
    <property type="entry name" value="Lactamase_B"/>
    <property type="match status" value="1"/>
</dbReference>
<reference evidence="3 4" key="1">
    <citation type="submission" date="2016-10" db="EMBL/GenBank/DDBJ databases">
        <authorList>
            <person name="de Groot N.N."/>
        </authorList>
    </citation>
    <scope>NUCLEOTIDE SEQUENCE [LARGE SCALE GENOMIC DNA]</scope>
    <source>
        <strain evidence="3 4">DSM 43794</strain>
    </source>
</reference>
<dbReference type="EMBL" id="FNKK01000002">
    <property type="protein sequence ID" value="SDR20730.1"/>
    <property type="molecule type" value="Genomic_DNA"/>
</dbReference>
<name>A0A1H1H5K0_9ACTN</name>
<accession>A0A1H1H5K0</accession>
<evidence type="ECO:0000313" key="4">
    <source>
        <dbReference type="Proteomes" id="UP000217103"/>
    </source>
</evidence>
<gene>
    <name evidence="3" type="ORF">SAMN04489764_4079</name>
</gene>
<dbReference type="InterPro" id="IPR001279">
    <property type="entry name" value="Metallo-B-lactamas"/>
</dbReference>
<dbReference type="SMART" id="SM00849">
    <property type="entry name" value="Lactamase_B"/>
    <property type="match status" value="1"/>
</dbReference>
<proteinExistence type="predicted"/>